<evidence type="ECO:0000313" key="2">
    <source>
        <dbReference type="Proteomes" id="UP000317303"/>
    </source>
</evidence>
<dbReference type="Gene3D" id="3.30.530.20">
    <property type="match status" value="1"/>
</dbReference>
<dbReference type="Proteomes" id="UP000317303">
    <property type="component" value="Unassembled WGS sequence"/>
</dbReference>
<dbReference type="SUPFAM" id="SSF55961">
    <property type="entry name" value="Bet v1-like"/>
    <property type="match status" value="1"/>
</dbReference>
<keyword evidence="2" id="KW-1185">Reference proteome</keyword>
<accession>A0A660CKL9</accession>
<dbReference type="AlphaFoldDB" id="A0A660CKL9"/>
<proteinExistence type="predicted"/>
<gene>
    <name evidence="1" type="ORF">JD82_04308</name>
</gene>
<dbReference type="EMBL" id="VLJV01000001">
    <property type="protein sequence ID" value="TWH22427.1"/>
    <property type="molecule type" value="Genomic_DNA"/>
</dbReference>
<dbReference type="InterPro" id="IPR023393">
    <property type="entry name" value="START-like_dom_sf"/>
</dbReference>
<comment type="caution">
    <text evidence="1">The sequence shown here is derived from an EMBL/GenBank/DDBJ whole genome shotgun (WGS) entry which is preliminary data.</text>
</comment>
<evidence type="ECO:0000313" key="1">
    <source>
        <dbReference type="EMBL" id="TWH22427.1"/>
    </source>
</evidence>
<protein>
    <submittedName>
        <fullName evidence="1">Polyketide cyclase/dehydrase/lipid transport protein</fullName>
    </submittedName>
</protein>
<dbReference type="RefSeq" id="WP_030533245.1">
    <property type="nucleotide sequence ID" value="NZ_JOIJ01000013.1"/>
</dbReference>
<sequence length="152" mass="17668">MVTAHVEETVRVPPERFLEFVLDIDRYATEVDKKIRPVLWSERDGDTVTFACRPKLVGLRQPKVVQYLRRTGNRIDIGLEPLPRNRIAHRMASFSASVECRPADEGCHVTRILQFDFTAPVRPVAEPLFRRRLQAEVEDEIRRAKAYLEREA</sequence>
<organism evidence="1 2">
    <name type="scientific">Prauserella rugosa</name>
    <dbReference type="NCBI Taxonomy" id="43354"/>
    <lineage>
        <taxon>Bacteria</taxon>
        <taxon>Bacillati</taxon>
        <taxon>Actinomycetota</taxon>
        <taxon>Actinomycetes</taxon>
        <taxon>Pseudonocardiales</taxon>
        <taxon>Pseudonocardiaceae</taxon>
        <taxon>Prauserella</taxon>
    </lineage>
</organism>
<reference evidence="1 2" key="1">
    <citation type="submission" date="2019-07" db="EMBL/GenBank/DDBJ databases">
        <title>R&amp;d 2014.</title>
        <authorList>
            <person name="Klenk H.-P."/>
        </authorList>
    </citation>
    <scope>NUCLEOTIDE SEQUENCE [LARGE SCALE GENOMIC DNA]</scope>
    <source>
        <strain evidence="1 2">DSM 43194</strain>
    </source>
</reference>
<dbReference type="InterPro" id="IPR019587">
    <property type="entry name" value="Polyketide_cyclase/dehydratase"/>
</dbReference>
<name>A0A660CKL9_9PSEU</name>
<dbReference type="Pfam" id="PF10604">
    <property type="entry name" value="Polyketide_cyc2"/>
    <property type="match status" value="1"/>
</dbReference>